<feature type="transmembrane region" description="Helical" evidence="1">
    <location>
        <begin position="52"/>
        <end position="73"/>
    </location>
</feature>
<keyword evidence="3" id="KW-1185">Reference proteome</keyword>
<dbReference type="Proteomes" id="UP000291562">
    <property type="component" value="Chromosome"/>
</dbReference>
<dbReference type="EMBL" id="CP035704">
    <property type="protein sequence ID" value="QBB71056.1"/>
    <property type="molecule type" value="Genomic_DNA"/>
</dbReference>
<dbReference type="AlphaFoldDB" id="A0A411HKJ6"/>
<dbReference type="KEGG" id="xbc:ELE36_12230"/>
<dbReference type="PROSITE" id="PS51257">
    <property type="entry name" value="PROKAR_LIPOPROTEIN"/>
    <property type="match status" value="1"/>
</dbReference>
<proteinExistence type="predicted"/>
<name>A0A411HKJ6_9GAMM</name>
<feature type="transmembrane region" description="Helical" evidence="1">
    <location>
        <begin position="85"/>
        <end position="109"/>
    </location>
</feature>
<evidence type="ECO:0000256" key="1">
    <source>
        <dbReference type="SAM" id="Phobius"/>
    </source>
</evidence>
<feature type="transmembrane region" description="Helical" evidence="1">
    <location>
        <begin position="124"/>
        <end position="147"/>
    </location>
</feature>
<evidence type="ECO:0000313" key="3">
    <source>
        <dbReference type="Proteomes" id="UP000291562"/>
    </source>
</evidence>
<sequence>MFGAKNPYLFWSGVIASCGALLHLLIPLGGPQWYAFFGAPRGLVQMARNGDLHAPISCVLIATLLIFFAAYAFSGAGLLRRLPLLRGMLLGIAGILILRGLAFIPLILWRADALANICGDCRSINIFIVVTSLLCLGLGLGYAVGVCRHWRELGMRA</sequence>
<dbReference type="RefSeq" id="WP_129833688.1">
    <property type="nucleotide sequence ID" value="NZ_CP035704.1"/>
</dbReference>
<organism evidence="2 3">
    <name type="scientific">Pseudolysobacter antarcticus</name>
    <dbReference type="NCBI Taxonomy" id="2511995"/>
    <lineage>
        <taxon>Bacteria</taxon>
        <taxon>Pseudomonadati</taxon>
        <taxon>Pseudomonadota</taxon>
        <taxon>Gammaproteobacteria</taxon>
        <taxon>Lysobacterales</taxon>
        <taxon>Rhodanobacteraceae</taxon>
        <taxon>Pseudolysobacter</taxon>
    </lineage>
</organism>
<feature type="transmembrane region" description="Helical" evidence="1">
    <location>
        <begin position="7"/>
        <end position="26"/>
    </location>
</feature>
<reference evidence="2 3" key="1">
    <citation type="submission" date="2019-01" db="EMBL/GenBank/DDBJ databases">
        <title>Pseudolysobacter antarctica gen. nov., sp. nov., isolated from Fildes Peninsula, Antarctica.</title>
        <authorList>
            <person name="Wei Z."/>
            <person name="Peng F."/>
        </authorList>
    </citation>
    <scope>NUCLEOTIDE SEQUENCE [LARGE SCALE GENOMIC DNA]</scope>
    <source>
        <strain evidence="2 3">AQ6-296</strain>
    </source>
</reference>
<dbReference type="OrthoDB" id="5457135at2"/>
<protein>
    <submittedName>
        <fullName evidence="2">Uncharacterized protein</fullName>
    </submittedName>
</protein>
<accession>A0A411HKJ6</accession>
<keyword evidence="1" id="KW-0472">Membrane</keyword>
<keyword evidence="1" id="KW-1133">Transmembrane helix</keyword>
<keyword evidence="1" id="KW-0812">Transmembrane</keyword>
<gene>
    <name evidence="2" type="ORF">ELE36_12230</name>
</gene>
<evidence type="ECO:0000313" key="2">
    <source>
        <dbReference type="EMBL" id="QBB71056.1"/>
    </source>
</evidence>